<dbReference type="InterPro" id="IPR003775">
    <property type="entry name" value="Flagellar_assembly_factor_FliW"/>
</dbReference>
<evidence type="ECO:0000256" key="2">
    <source>
        <dbReference type="ARBA" id="ARBA00022795"/>
    </source>
</evidence>
<dbReference type="PANTHER" id="PTHR39190:SF1">
    <property type="entry name" value="FLAGELLAR ASSEMBLY FACTOR FLIW"/>
    <property type="match status" value="1"/>
</dbReference>
<dbReference type="AlphaFoldDB" id="C6HWJ2"/>
<dbReference type="GO" id="GO:0044780">
    <property type="term" value="P:bacterial-type flagellum assembly"/>
    <property type="evidence" value="ECO:0007669"/>
    <property type="project" value="UniProtKB-UniRule"/>
</dbReference>
<dbReference type="Pfam" id="PF02623">
    <property type="entry name" value="FliW"/>
    <property type="match status" value="1"/>
</dbReference>
<keyword evidence="2 4" id="KW-1005">Bacterial flagellum biogenesis</keyword>
<evidence type="ECO:0000313" key="6">
    <source>
        <dbReference type="Proteomes" id="UP000009374"/>
    </source>
</evidence>
<dbReference type="PANTHER" id="PTHR39190">
    <property type="entry name" value="FLAGELLAR ASSEMBLY FACTOR FLIW"/>
    <property type="match status" value="1"/>
</dbReference>
<evidence type="ECO:0000313" key="5">
    <source>
        <dbReference type="EMBL" id="EES52968.1"/>
    </source>
</evidence>
<comment type="subunit">
    <text evidence="4">Interacts with translational regulator CsrA and flagellin(s).</text>
</comment>
<proteinExistence type="inferred from homology"/>
<dbReference type="HAMAP" id="MF_01185">
    <property type="entry name" value="FliW"/>
    <property type="match status" value="1"/>
</dbReference>
<accession>C6HWJ2</accession>
<evidence type="ECO:0000256" key="4">
    <source>
        <dbReference type="HAMAP-Rule" id="MF_01185"/>
    </source>
</evidence>
<organism evidence="5 6">
    <name type="scientific">Leptospirillum ferrodiazotrophum</name>
    <dbReference type="NCBI Taxonomy" id="412449"/>
    <lineage>
        <taxon>Bacteria</taxon>
        <taxon>Pseudomonadati</taxon>
        <taxon>Nitrospirota</taxon>
        <taxon>Nitrospiria</taxon>
        <taxon>Nitrospirales</taxon>
        <taxon>Nitrospiraceae</taxon>
        <taxon>Leptospirillum</taxon>
    </lineage>
</organism>
<evidence type="ECO:0000256" key="3">
    <source>
        <dbReference type="ARBA" id="ARBA00022845"/>
    </source>
</evidence>
<dbReference type="EMBL" id="GG693870">
    <property type="protein sequence ID" value="EES52968.1"/>
    <property type="molecule type" value="Genomic_DNA"/>
</dbReference>
<comment type="similarity">
    <text evidence="4">Belongs to the FliW family.</text>
</comment>
<evidence type="ECO:0000256" key="1">
    <source>
        <dbReference type="ARBA" id="ARBA00022490"/>
    </source>
</evidence>
<dbReference type="GO" id="GO:0005737">
    <property type="term" value="C:cytoplasm"/>
    <property type="evidence" value="ECO:0007669"/>
    <property type="project" value="UniProtKB-SubCell"/>
</dbReference>
<keyword evidence="1 4" id="KW-0963">Cytoplasm</keyword>
<keyword evidence="6" id="KW-1185">Reference proteome</keyword>
<dbReference type="InterPro" id="IPR024046">
    <property type="entry name" value="Flagellar_assmbl_FliW_dom_sf"/>
</dbReference>
<dbReference type="Proteomes" id="UP000009374">
    <property type="component" value="Unassembled WGS sequence"/>
</dbReference>
<dbReference type="Gene3D" id="2.30.290.10">
    <property type="entry name" value="BH3618-like"/>
    <property type="match status" value="1"/>
</dbReference>
<dbReference type="GO" id="GO:0006417">
    <property type="term" value="P:regulation of translation"/>
    <property type="evidence" value="ECO:0007669"/>
    <property type="project" value="UniProtKB-KW"/>
</dbReference>
<name>C6HWJ2_9BACT</name>
<comment type="subcellular location">
    <subcellularLocation>
        <location evidence="4">Cytoplasm</location>
    </subcellularLocation>
</comment>
<gene>
    <name evidence="4" type="primary">fliW</name>
    <name evidence="5" type="ORF">UBAL3_80630026</name>
</gene>
<reference evidence="5 6" key="1">
    <citation type="journal article" date="2009" name="Appl. Environ. Microbiol.">
        <title>Community genomic and proteomic analyses of chemoautotrophic iron-oxidizing "Leptospirillum rubarum" (Group II) and "Leptospirillum ferrodiazotrophum" (Group III) bacteria in acid mine drainage biofilms.</title>
        <authorList>
            <person name="Goltsman D.S."/>
            <person name="Denef V.J."/>
            <person name="Singer S.W."/>
            <person name="VerBerkmoes N.C."/>
            <person name="Lefsrud M."/>
            <person name="Mueller R.S."/>
            <person name="Dick G.J."/>
            <person name="Sun C.L."/>
            <person name="Wheeler K.E."/>
            <person name="Zemla A."/>
            <person name="Baker B.J."/>
            <person name="Hauser L."/>
            <person name="Land M."/>
            <person name="Shah M.B."/>
            <person name="Thelen M.P."/>
            <person name="Hettich R.L."/>
            <person name="Banfield J.F."/>
        </authorList>
    </citation>
    <scope>NUCLEOTIDE SEQUENCE [LARGE SCALE GENOMIC DNA]</scope>
</reference>
<protein>
    <recommendedName>
        <fullName evidence="4">Flagellar assembly factor FliW</fullName>
    </recommendedName>
</protein>
<comment type="function">
    <text evidence="4">Acts as an anti-CsrA protein, binds CsrA and prevents it from repressing translation of its target genes, one of which is flagellin. Binds to flagellin and participates in the assembly of the flagellum.</text>
</comment>
<sequence>MVTFRTVRFGEIPVAESGVIRFPDGLPGFPGAHRFLLLETGEAQVFYWLQSLDDPALAFVVMDPALLVPDYMARLVLPEWDREFFAPLPSTSLTAMVIVTFSGETATANLLAPLLVRDEERLGRQVILAESEEWLRQPVFLPKRNSESP</sequence>
<keyword evidence="4" id="KW-0143">Chaperone</keyword>
<dbReference type="SUPFAM" id="SSF141457">
    <property type="entry name" value="BH3618-like"/>
    <property type="match status" value="1"/>
</dbReference>
<keyword evidence="3 4" id="KW-0810">Translation regulation</keyword>